<keyword evidence="3" id="KW-1185">Reference proteome</keyword>
<dbReference type="AlphaFoldDB" id="B9S6C2"/>
<dbReference type="InterPro" id="IPR057852">
    <property type="entry name" value="Beta-prop_WDR11_1st"/>
</dbReference>
<dbReference type="eggNOG" id="KOG1912">
    <property type="taxonomic scope" value="Eukaryota"/>
</dbReference>
<dbReference type="InParanoid" id="B9S6C2"/>
<dbReference type="Pfam" id="PF23751">
    <property type="entry name" value="Beta-prop_WDR11_1st"/>
    <property type="match status" value="1"/>
</dbReference>
<protein>
    <recommendedName>
        <fullName evidence="1">WDR11 first beta-propeller domain-containing protein</fullName>
    </recommendedName>
</protein>
<accession>B9S6C2</accession>
<sequence length="55" mass="6616">MLFNTMLPRDCGKFLDLLPDPNNELLYCVHLDGKLSIWWHKDLRHHKLNLFKVLI</sequence>
<dbReference type="STRING" id="3988.B9S6C2"/>
<dbReference type="Proteomes" id="UP000008311">
    <property type="component" value="Unassembled WGS sequence"/>
</dbReference>
<feature type="domain" description="WDR11 first beta-propeller" evidence="1">
    <location>
        <begin position="2"/>
        <end position="42"/>
    </location>
</feature>
<evidence type="ECO:0000259" key="1">
    <source>
        <dbReference type="Pfam" id="PF23751"/>
    </source>
</evidence>
<reference evidence="3" key="1">
    <citation type="journal article" date="2010" name="Nat. Biotechnol.">
        <title>Draft genome sequence of the oilseed species Ricinus communis.</title>
        <authorList>
            <person name="Chan A.P."/>
            <person name="Crabtree J."/>
            <person name="Zhao Q."/>
            <person name="Lorenzi H."/>
            <person name="Orvis J."/>
            <person name="Puiu D."/>
            <person name="Melake-Berhan A."/>
            <person name="Jones K.M."/>
            <person name="Redman J."/>
            <person name="Chen G."/>
            <person name="Cahoon E.B."/>
            <person name="Gedil M."/>
            <person name="Stanke M."/>
            <person name="Haas B.J."/>
            <person name="Wortman J.R."/>
            <person name="Fraser-Liggett C.M."/>
            <person name="Ravel J."/>
            <person name="Rabinowicz P.D."/>
        </authorList>
    </citation>
    <scope>NUCLEOTIDE SEQUENCE [LARGE SCALE GENOMIC DNA]</scope>
    <source>
        <strain evidence="3">cv. Hale</strain>
    </source>
</reference>
<gene>
    <name evidence="2" type="ORF">RCOM_0534980</name>
</gene>
<evidence type="ECO:0000313" key="3">
    <source>
        <dbReference type="Proteomes" id="UP000008311"/>
    </source>
</evidence>
<name>B9S6C2_RICCO</name>
<dbReference type="EMBL" id="EQ973879">
    <property type="protein sequence ID" value="EEF40812.1"/>
    <property type="molecule type" value="Genomic_DNA"/>
</dbReference>
<organism evidence="2 3">
    <name type="scientific">Ricinus communis</name>
    <name type="common">Castor bean</name>
    <dbReference type="NCBI Taxonomy" id="3988"/>
    <lineage>
        <taxon>Eukaryota</taxon>
        <taxon>Viridiplantae</taxon>
        <taxon>Streptophyta</taxon>
        <taxon>Embryophyta</taxon>
        <taxon>Tracheophyta</taxon>
        <taxon>Spermatophyta</taxon>
        <taxon>Magnoliopsida</taxon>
        <taxon>eudicotyledons</taxon>
        <taxon>Gunneridae</taxon>
        <taxon>Pentapetalae</taxon>
        <taxon>rosids</taxon>
        <taxon>fabids</taxon>
        <taxon>Malpighiales</taxon>
        <taxon>Euphorbiaceae</taxon>
        <taxon>Acalyphoideae</taxon>
        <taxon>Acalypheae</taxon>
        <taxon>Ricinus</taxon>
    </lineage>
</organism>
<evidence type="ECO:0000313" key="2">
    <source>
        <dbReference type="EMBL" id="EEF40812.1"/>
    </source>
</evidence>
<proteinExistence type="predicted"/>